<dbReference type="PANTHER" id="PTHR37168">
    <property type="entry name" value="CRISPR-ASSOCIATED EXONUCLEASE CAS4"/>
    <property type="match status" value="1"/>
</dbReference>
<proteinExistence type="predicted"/>
<sequence>MIEAEDVGGTHVKYLYHCRRQLWLFLRGIRPEHLNATVQLGEAVHDTTYSRHSPVDLGAARLDFVDGQKWVHEVKSSSRPTAADEAQARHYCHRLHRVGVDAQGAVLHYPKTRRTKKLIYTEQDATQAEADIAAVLATAALPVSPPRLTRSACRGCSFTDYCWTE</sequence>
<dbReference type="EMBL" id="RBWU01000001">
    <property type="protein sequence ID" value="RKS78693.1"/>
    <property type="molecule type" value="Genomic_DNA"/>
</dbReference>
<reference evidence="2 3" key="1">
    <citation type="submission" date="2018-10" db="EMBL/GenBank/DDBJ databases">
        <title>Genomic Encyclopedia of Archaeal and Bacterial Type Strains, Phase II (KMG-II): from individual species to whole genera.</title>
        <authorList>
            <person name="Goeker M."/>
        </authorList>
    </citation>
    <scope>NUCLEOTIDE SEQUENCE [LARGE SCALE GENOMIC DNA]</scope>
    <source>
        <strain evidence="2 3">DSM 43383</strain>
    </source>
</reference>
<evidence type="ECO:0000313" key="2">
    <source>
        <dbReference type="EMBL" id="RKS78693.1"/>
    </source>
</evidence>
<dbReference type="InterPro" id="IPR011604">
    <property type="entry name" value="PDDEXK-like_dom_sf"/>
</dbReference>
<protein>
    <submittedName>
        <fullName evidence="2">CRISPR-associated Cas4 family exonuclease</fullName>
    </submittedName>
</protein>
<gene>
    <name evidence="2" type="ORF">BZB76_0119</name>
</gene>
<dbReference type="Proteomes" id="UP000274601">
    <property type="component" value="Unassembled WGS sequence"/>
</dbReference>
<accession>A0A495QX59</accession>
<dbReference type="AlphaFoldDB" id="A0A495QX59"/>
<dbReference type="Gene3D" id="3.90.320.10">
    <property type="match status" value="1"/>
</dbReference>
<dbReference type="Pfam" id="PF01930">
    <property type="entry name" value="Cas_Cas4"/>
    <property type="match status" value="1"/>
</dbReference>
<keyword evidence="2" id="KW-0378">Hydrolase</keyword>
<keyword evidence="2" id="KW-0269">Exonuclease</keyword>
<organism evidence="2 3">
    <name type="scientific">Actinomadura pelletieri DSM 43383</name>
    <dbReference type="NCBI Taxonomy" id="1120940"/>
    <lineage>
        <taxon>Bacteria</taxon>
        <taxon>Bacillati</taxon>
        <taxon>Actinomycetota</taxon>
        <taxon>Actinomycetes</taxon>
        <taxon>Streptosporangiales</taxon>
        <taxon>Thermomonosporaceae</taxon>
        <taxon>Actinomadura</taxon>
    </lineage>
</organism>
<name>A0A495QX59_9ACTN</name>
<dbReference type="RefSeq" id="WP_211342766.1">
    <property type="nucleotide sequence ID" value="NZ_RBWU01000001.1"/>
</dbReference>
<dbReference type="PANTHER" id="PTHR37168:SF1">
    <property type="entry name" value="CRISPR-ASSOCIATED EXONUCLEASE CAS4"/>
    <property type="match status" value="1"/>
</dbReference>
<keyword evidence="2" id="KW-0540">Nuclease</keyword>
<evidence type="ECO:0000259" key="1">
    <source>
        <dbReference type="Pfam" id="PF01930"/>
    </source>
</evidence>
<comment type="caution">
    <text evidence="2">The sequence shown here is derived from an EMBL/GenBank/DDBJ whole genome shotgun (WGS) entry which is preliminary data.</text>
</comment>
<dbReference type="GO" id="GO:0004527">
    <property type="term" value="F:exonuclease activity"/>
    <property type="evidence" value="ECO:0007669"/>
    <property type="project" value="UniProtKB-KW"/>
</dbReference>
<evidence type="ECO:0000313" key="3">
    <source>
        <dbReference type="Proteomes" id="UP000274601"/>
    </source>
</evidence>
<keyword evidence="3" id="KW-1185">Reference proteome</keyword>
<dbReference type="InterPro" id="IPR022765">
    <property type="entry name" value="Dna2/Cas4_DUF83"/>
</dbReference>
<feature type="domain" description="DUF83" evidence="1">
    <location>
        <begin position="9"/>
        <end position="163"/>
    </location>
</feature>